<name>A0AAV8PBD3_ENSVE</name>
<proteinExistence type="predicted"/>
<comment type="caution">
    <text evidence="1">The sequence shown here is derived from an EMBL/GenBank/DDBJ whole genome shotgun (WGS) entry which is preliminary data.</text>
</comment>
<protein>
    <submittedName>
        <fullName evidence="1">Uncharacterized protein</fullName>
    </submittedName>
</protein>
<accession>A0AAV8PBD3</accession>
<evidence type="ECO:0000313" key="1">
    <source>
        <dbReference type="EMBL" id="KAJ8478161.1"/>
    </source>
</evidence>
<keyword evidence="2" id="KW-1185">Reference proteome</keyword>
<gene>
    <name evidence="1" type="ORF">OPV22_021888</name>
</gene>
<dbReference type="EMBL" id="JAQQAF010000006">
    <property type="protein sequence ID" value="KAJ8478161.1"/>
    <property type="molecule type" value="Genomic_DNA"/>
</dbReference>
<sequence>MHFLSKCPLQRVGDWNRGSRSYASSAADYGLNLPRIKEDEETFRSLDPYLQGALRSLIDNSFGPRDLSWKEDL</sequence>
<dbReference type="AlphaFoldDB" id="A0AAV8PBD3"/>
<dbReference type="Proteomes" id="UP001222027">
    <property type="component" value="Unassembled WGS sequence"/>
</dbReference>
<reference evidence="1 2" key="1">
    <citation type="submission" date="2022-12" db="EMBL/GenBank/DDBJ databases">
        <title>Chromosome-scale assembly of the Ensete ventricosum genome.</title>
        <authorList>
            <person name="Dussert Y."/>
            <person name="Stocks J."/>
            <person name="Wendawek A."/>
            <person name="Woldeyes F."/>
            <person name="Nichols R.A."/>
            <person name="Borrell J.S."/>
        </authorList>
    </citation>
    <scope>NUCLEOTIDE SEQUENCE [LARGE SCALE GENOMIC DNA]</scope>
    <source>
        <strain evidence="2">cv. Maze</strain>
        <tissue evidence="1">Seeds</tissue>
    </source>
</reference>
<organism evidence="1 2">
    <name type="scientific">Ensete ventricosum</name>
    <name type="common">Abyssinian banana</name>
    <name type="synonym">Musa ensete</name>
    <dbReference type="NCBI Taxonomy" id="4639"/>
    <lineage>
        <taxon>Eukaryota</taxon>
        <taxon>Viridiplantae</taxon>
        <taxon>Streptophyta</taxon>
        <taxon>Embryophyta</taxon>
        <taxon>Tracheophyta</taxon>
        <taxon>Spermatophyta</taxon>
        <taxon>Magnoliopsida</taxon>
        <taxon>Liliopsida</taxon>
        <taxon>Zingiberales</taxon>
        <taxon>Musaceae</taxon>
        <taxon>Ensete</taxon>
    </lineage>
</organism>
<evidence type="ECO:0000313" key="2">
    <source>
        <dbReference type="Proteomes" id="UP001222027"/>
    </source>
</evidence>